<keyword evidence="2" id="KW-0966">Cell projection</keyword>
<keyword evidence="2" id="KW-0969">Cilium</keyword>
<feature type="compositionally biased region" description="Gly residues" evidence="1">
    <location>
        <begin position="86"/>
        <end position="115"/>
    </location>
</feature>
<evidence type="ECO:0000313" key="2">
    <source>
        <dbReference type="EMBL" id="AKU93296.1"/>
    </source>
</evidence>
<dbReference type="KEGG" id="vin:AKJ08_3683"/>
<dbReference type="Proteomes" id="UP000055590">
    <property type="component" value="Chromosome"/>
</dbReference>
<proteinExistence type="predicted"/>
<feature type="region of interest" description="Disordered" evidence="1">
    <location>
        <begin position="84"/>
        <end position="115"/>
    </location>
</feature>
<gene>
    <name evidence="2" type="ORF">AKJ08_3683</name>
</gene>
<keyword evidence="2" id="KW-0282">Flagellum</keyword>
<name>A0A0K1PIS7_9BACT</name>
<evidence type="ECO:0000256" key="1">
    <source>
        <dbReference type="SAM" id="MobiDB-lite"/>
    </source>
</evidence>
<evidence type="ECO:0000313" key="3">
    <source>
        <dbReference type="Proteomes" id="UP000055590"/>
    </source>
</evidence>
<dbReference type="EMBL" id="CP012332">
    <property type="protein sequence ID" value="AKU93296.1"/>
    <property type="molecule type" value="Genomic_DNA"/>
</dbReference>
<dbReference type="PATRIC" id="fig|1391653.3.peg.3843"/>
<keyword evidence="3" id="KW-1185">Reference proteome</keyword>
<organism evidence="2 3">
    <name type="scientific">Vulgatibacter incomptus</name>
    <dbReference type="NCBI Taxonomy" id="1391653"/>
    <lineage>
        <taxon>Bacteria</taxon>
        <taxon>Pseudomonadati</taxon>
        <taxon>Myxococcota</taxon>
        <taxon>Myxococcia</taxon>
        <taxon>Myxococcales</taxon>
        <taxon>Cystobacterineae</taxon>
        <taxon>Vulgatibacteraceae</taxon>
        <taxon>Vulgatibacter</taxon>
    </lineage>
</organism>
<reference evidence="2 3" key="1">
    <citation type="submission" date="2015-08" db="EMBL/GenBank/DDBJ databases">
        <authorList>
            <person name="Babu N.S."/>
            <person name="Beckwith C.J."/>
            <person name="Beseler K.G."/>
            <person name="Brison A."/>
            <person name="Carone J.V."/>
            <person name="Caskin T.P."/>
            <person name="Diamond M."/>
            <person name="Durham M.E."/>
            <person name="Foxe J.M."/>
            <person name="Go M."/>
            <person name="Henderson B.A."/>
            <person name="Jones I.B."/>
            <person name="McGettigan J.A."/>
            <person name="Micheletti S.J."/>
            <person name="Nasrallah M.E."/>
            <person name="Ortiz D."/>
            <person name="Piller C.R."/>
            <person name="Privatt S.R."/>
            <person name="Schneider S.L."/>
            <person name="Sharp S."/>
            <person name="Smith T.C."/>
            <person name="Stanton J.D."/>
            <person name="Ullery H.E."/>
            <person name="Wilson R.J."/>
            <person name="Serrano M.G."/>
            <person name="Buck G."/>
            <person name="Lee V."/>
            <person name="Wang Y."/>
            <person name="Carvalho R."/>
            <person name="Voegtly L."/>
            <person name="Shi R."/>
            <person name="Duckworth R."/>
            <person name="Johnson A."/>
            <person name="Loviza R."/>
            <person name="Walstead R."/>
            <person name="Shah Z."/>
            <person name="Kiflezghi M."/>
            <person name="Wade K."/>
            <person name="Ball S.L."/>
            <person name="Bradley K.W."/>
            <person name="Asai D.J."/>
            <person name="Bowman C.A."/>
            <person name="Russell D.A."/>
            <person name="Pope W.H."/>
            <person name="Jacobs-Sera D."/>
            <person name="Hendrix R.W."/>
            <person name="Hatfull G.F."/>
        </authorList>
    </citation>
    <scope>NUCLEOTIDE SEQUENCE [LARGE SCALE GENOMIC DNA]</scope>
    <source>
        <strain evidence="2 3">DSM 27710</strain>
    </source>
</reference>
<dbReference type="STRING" id="1391653.AKJ08_3683"/>
<accession>A0A0K1PIS7</accession>
<dbReference type="AlphaFoldDB" id="A0A0K1PIS7"/>
<sequence>MCEEGGKCPTPASSSAQISACQDRCDTIGNQSDTNADAINDCRSCLRDTSNSCAATFVNGSFTQGSCNARCSVAQPALDLLTVAPGTGGTGGFGGTGGHGGTGGTGGTGGQGGTN</sequence>
<protein>
    <submittedName>
        <fullName evidence="2">Flagellar basal-body rod modification protein FlgD</fullName>
    </submittedName>
</protein>